<reference evidence="2" key="1">
    <citation type="submission" date="2020-06" db="EMBL/GenBank/DDBJ databases">
        <title>Whole Genome Sequence of Bradyrhizobium sp. Strain 1S1.</title>
        <authorList>
            <person name="Bromfield E.S.P."/>
            <person name="Cloutier S."/>
        </authorList>
    </citation>
    <scope>NUCLEOTIDE SEQUENCE [LARGE SCALE GENOMIC DNA]</scope>
    <source>
        <strain evidence="2">1S1</strain>
    </source>
</reference>
<dbReference type="EMBL" id="JAAOLE020000001">
    <property type="protein sequence ID" value="NVI45900.1"/>
    <property type="molecule type" value="Genomic_DNA"/>
</dbReference>
<evidence type="ECO:0000313" key="3">
    <source>
        <dbReference type="EMBL" id="WXC84080.1"/>
    </source>
</evidence>
<evidence type="ECO:0000313" key="2">
    <source>
        <dbReference type="EMBL" id="NVI45900.1"/>
    </source>
</evidence>
<evidence type="ECO:0000256" key="1">
    <source>
        <dbReference type="SAM" id="Phobius"/>
    </source>
</evidence>
<proteinExistence type="predicted"/>
<gene>
    <name evidence="2" type="ORF">HAP48_023645</name>
    <name evidence="3" type="ORF">WDK88_22105</name>
</gene>
<dbReference type="AlphaFoldDB" id="A0A974A294"/>
<dbReference type="EMBL" id="CP147711">
    <property type="protein sequence ID" value="WXC84080.1"/>
    <property type="molecule type" value="Genomic_DNA"/>
</dbReference>
<dbReference type="Proteomes" id="UP001432046">
    <property type="component" value="Chromosome"/>
</dbReference>
<keyword evidence="1" id="KW-0472">Membrane</keyword>
<accession>A0A974A294</accession>
<feature type="transmembrane region" description="Helical" evidence="1">
    <location>
        <begin position="43"/>
        <end position="66"/>
    </location>
</feature>
<name>A0A974A294_9BRAD</name>
<dbReference type="RefSeq" id="WP_166205304.1">
    <property type="nucleotide sequence ID" value="NZ_CP088285.1"/>
</dbReference>
<sequence>MAGTARTRWPWISLLLSAALVLNPVGLDFLHSAFFAGEQLARNIAQPIVLTALAIMAVVTGLEWLVRTLIARSRARGATG</sequence>
<reference evidence="3" key="3">
    <citation type="submission" date="2024-03" db="EMBL/GenBank/DDBJ databases">
        <authorList>
            <person name="Bromfield E.S.P."/>
            <person name="Cloutier S."/>
        </authorList>
    </citation>
    <scope>NUCLEOTIDE SEQUENCE</scope>
    <source>
        <strain evidence="3">5S5</strain>
    </source>
</reference>
<keyword evidence="1" id="KW-0812">Transmembrane</keyword>
<reference evidence="3" key="2">
    <citation type="journal article" date="2021" name="Int. J. Syst. Evol. Microbiol.">
        <title>Bradyrhizobium septentrionale sp. nov. (sv. septentrionale) and Bradyrhizobium quebecense sp. nov. (sv. septentrionale) associated with legumes native to Canada possess rearranged symbiosis genes and numerous insertion sequences.</title>
        <authorList>
            <person name="Bromfield E.S.P."/>
            <person name="Cloutier S."/>
        </authorList>
    </citation>
    <scope>NUCLEOTIDE SEQUENCE</scope>
    <source>
        <strain evidence="3">5S5</strain>
    </source>
</reference>
<keyword evidence="1" id="KW-1133">Transmembrane helix</keyword>
<protein>
    <submittedName>
        <fullName evidence="2">Uncharacterized protein</fullName>
    </submittedName>
</protein>
<keyword evidence="4" id="KW-1185">Reference proteome</keyword>
<evidence type="ECO:0000313" key="4">
    <source>
        <dbReference type="Proteomes" id="UP001432046"/>
    </source>
</evidence>
<organism evidence="2">
    <name type="scientific">Bradyrhizobium septentrionale</name>
    <dbReference type="NCBI Taxonomy" id="1404411"/>
    <lineage>
        <taxon>Bacteria</taxon>
        <taxon>Pseudomonadati</taxon>
        <taxon>Pseudomonadota</taxon>
        <taxon>Alphaproteobacteria</taxon>
        <taxon>Hyphomicrobiales</taxon>
        <taxon>Nitrobacteraceae</taxon>
        <taxon>Bradyrhizobium</taxon>
    </lineage>
</organism>